<keyword evidence="3" id="KW-1185">Reference proteome</keyword>
<feature type="transmembrane region" description="Helical" evidence="1">
    <location>
        <begin position="204"/>
        <end position="226"/>
    </location>
</feature>
<organism evidence="2 3">
    <name type="scientific">Nitratireductor mangrovi</name>
    <dbReference type="NCBI Taxonomy" id="2599600"/>
    <lineage>
        <taxon>Bacteria</taxon>
        <taxon>Pseudomonadati</taxon>
        <taxon>Pseudomonadota</taxon>
        <taxon>Alphaproteobacteria</taxon>
        <taxon>Hyphomicrobiales</taxon>
        <taxon>Phyllobacteriaceae</taxon>
        <taxon>Nitratireductor</taxon>
    </lineage>
</organism>
<feature type="transmembrane region" description="Helical" evidence="1">
    <location>
        <begin position="60"/>
        <end position="80"/>
    </location>
</feature>
<keyword evidence="1" id="KW-0812">Transmembrane</keyword>
<dbReference type="OrthoDB" id="8068286at2"/>
<dbReference type="EMBL" id="CP042301">
    <property type="protein sequence ID" value="QDZ00790.1"/>
    <property type="molecule type" value="Genomic_DNA"/>
</dbReference>
<evidence type="ECO:0000256" key="1">
    <source>
        <dbReference type="SAM" id="Phobius"/>
    </source>
</evidence>
<keyword evidence="1" id="KW-1133">Transmembrane helix</keyword>
<feature type="transmembrane region" description="Helical" evidence="1">
    <location>
        <begin position="118"/>
        <end position="140"/>
    </location>
</feature>
<protein>
    <submittedName>
        <fullName evidence="2">Uncharacterized protein</fullName>
    </submittedName>
</protein>
<accession>A0A5B8KZC2</accession>
<dbReference type="KEGG" id="niy:FQ775_10545"/>
<evidence type="ECO:0000313" key="3">
    <source>
        <dbReference type="Proteomes" id="UP000321389"/>
    </source>
</evidence>
<dbReference type="AlphaFoldDB" id="A0A5B8KZC2"/>
<dbReference type="Proteomes" id="UP000321389">
    <property type="component" value="Chromosome"/>
</dbReference>
<keyword evidence="1" id="KW-0472">Membrane</keyword>
<proteinExistence type="predicted"/>
<feature type="transmembrane region" description="Helical" evidence="1">
    <location>
        <begin position="92"/>
        <end position="112"/>
    </location>
</feature>
<dbReference type="RefSeq" id="WP_146299436.1">
    <property type="nucleotide sequence ID" value="NZ_CP042301.2"/>
</dbReference>
<evidence type="ECO:0000313" key="2">
    <source>
        <dbReference type="EMBL" id="QDZ00790.1"/>
    </source>
</evidence>
<feature type="transmembrane region" description="Helical" evidence="1">
    <location>
        <begin position="161"/>
        <end position="189"/>
    </location>
</feature>
<reference evidence="2" key="1">
    <citation type="submission" date="2020-04" db="EMBL/GenBank/DDBJ databases">
        <title>Nitratireductor sp. nov. isolated from mangrove soil.</title>
        <authorList>
            <person name="Ye Y."/>
        </authorList>
    </citation>
    <scope>NUCLEOTIDE SEQUENCE</scope>
    <source>
        <strain evidence="2">SY7</strain>
    </source>
</reference>
<gene>
    <name evidence="2" type="ORF">FQ775_10545</name>
</gene>
<name>A0A5B8KZC2_9HYPH</name>
<feature type="transmembrane region" description="Helical" evidence="1">
    <location>
        <begin position="21"/>
        <end position="40"/>
    </location>
</feature>
<sequence length="235" mass="24502">MSKAEEPPGAVESQPPRPAGVFLLPALWIAATMALSLWSIVGSWPASQDFDLPAIVVNWLYAGMVVSLANILWGLWLLGLAHRRAAAFPRAFTVWHVANVVAIVALEAVVLVSDVFVFSLASFVVPLARVVIGFVLIAHMRRSVATAAVFHEPRGANPSGVAVIINTVLGAFLGGAAGTGGGFAVGIFIAEATRMSCFEGACGYFAALIGLCGLVLGALAGALLAFRITRRRHAG</sequence>